<dbReference type="SUPFAM" id="SSF117396">
    <property type="entry name" value="TM1631-like"/>
    <property type="match status" value="1"/>
</dbReference>
<dbReference type="EMBL" id="MK072350">
    <property type="protein sequence ID" value="AYV82238.1"/>
    <property type="molecule type" value="Genomic_DNA"/>
</dbReference>
<reference evidence="1" key="1">
    <citation type="submission" date="2018-10" db="EMBL/GenBank/DDBJ databases">
        <title>Hidden diversity of soil giant viruses.</title>
        <authorList>
            <person name="Schulz F."/>
            <person name="Alteio L."/>
            <person name="Goudeau D."/>
            <person name="Ryan E.M."/>
            <person name="Malmstrom R.R."/>
            <person name="Blanchard J."/>
            <person name="Woyke T."/>
        </authorList>
    </citation>
    <scope>NUCLEOTIDE SEQUENCE</scope>
    <source>
        <strain evidence="1">HOV1</strain>
    </source>
</reference>
<evidence type="ECO:0000313" key="1">
    <source>
        <dbReference type="EMBL" id="AYV82238.1"/>
    </source>
</evidence>
<gene>
    <name evidence="1" type="ORF">Homavirus19_7</name>
</gene>
<sequence>MNKYIGTSGYNYELWKGSFYPHNISSKNYLAYYSKFFNSVEINYTFYRMPSKKTVTSWYNTTPSNFKFCIKVHNYITHYKKLHNIDSYLKEFLLNLKPLKDKLACLLFQFPKQFVCSEKNLTRLVHLSSLLKRMVKHITVAVEFRHPSWSKIIGKLNELNFVVVSSYYNHIGFSPLLSQNISNTIYIRLHGGKKMYVGRHSTKVLGEIKKVMKNRNIHKCFVYFNNTDSVSGKTPDAIHDALTVCKYI</sequence>
<dbReference type="Pfam" id="PF01904">
    <property type="entry name" value="DUF72"/>
    <property type="match status" value="1"/>
</dbReference>
<dbReference type="PANTHER" id="PTHR30348">
    <property type="entry name" value="UNCHARACTERIZED PROTEIN YECE"/>
    <property type="match status" value="1"/>
</dbReference>
<dbReference type="PANTHER" id="PTHR30348:SF4">
    <property type="entry name" value="DUF72 DOMAIN-CONTAINING PROTEIN"/>
    <property type="match status" value="1"/>
</dbReference>
<proteinExistence type="predicted"/>
<dbReference type="InterPro" id="IPR002763">
    <property type="entry name" value="DUF72"/>
</dbReference>
<protein>
    <submittedName>
        <fullName evidence="1">DUF72 domain-containing protein</fullName>
    </submittedName>
</protein>
<name>A0A3G5A4T1_9VIRU</name>
<dbReference type="InterPro" id="IPR036520">
    <property type="entry name" value="UPF0759_sf"/>
</dbReference>
<dbReference type="Gene3D" id="3.20.20.410">
    <property type="entry name" value="Protein of unknown function UPF0759"/>
    <property type="match status" value="1"/>
</dbReference>
<organism evidence="1">
    <name type="scientific">Homavirus sp</name>
    <dbReference type="NCBI Taxonomy" id="2487769"/>
    <lineage>
        <taxon>Viruses</taxon>
        <taxon>Varidnaviria</taxon>
        <taxon>Bamfordvirae</taxon>
        <taxon>Nucleocytoviricota</taxon>
        <taxon>Megaviricetes</taxon>
        <taxon>Imitervirales</taxon>
        <taxon>Mimiviridae</taxon>
        <taxon>Klosneuvirinae</taxon>
    </lineage>
</organism>
<accession>A0A3G5A4T1</accession>